<dbReference type="GO" id="GO:0005829">
    <property type="term" value="C:cytosol"/>
    <property type="evidence" value="ECO:0007669"/>
    <property type="project" value="TreeGrafter"/>
</dbReference>
<keyword evidence="2 7" id="KW-0808">Transferase</keyword>
<organism evidence="11 12">
    <name type="scientific">Butyricicoccus pullicaecorum</name>
    <dbReference type="NCBI Taxonomy" id="501571"/>
    <lineage>
        <taxon>Bacteria</taxon>
        <taxon>Bacillati</taxon>
        <taxon>Bacillota</taxon>
        <taxon>Clostridia</taxon>
        <taxon>Eubacteriales</taxon>
        <taxon>Butyricicoccaceae</taxon>
        <taxon>Butyricicoccus</taxon>
    </lineage>
</organism>
<evidence type="ECO:0000256" key="1">
    <source>
        <dbReference type="ARBA" id="ARBA00005380"/>
    </source>
</evidence>
<comment type="similarity">
    <text evidence="7">Belongs to the carbohydrate kinase PfkB family. LacC subfamily.</text>
</comment>
<comment type="catalytic activity">
    <reaction evidence="6 9">
        <text>beta-D-fructose 1-phosphate + ATP = beta-D-fructose 1,6-bisphosphate + ADP + H(+)</text>
        <dbReference type="Rhea" id="RHEA:14213"/>
        <dbReference type="ChEBI" id="CHEBI:15378"/>
        <dbReference type="ChEBI" id="CHEBI:30616"/>
        <dbReference type="ChEBI" id="CHEBI:32966"/>
        <dbReference type="ChEBI" id="CHEBI:138881"/>
        <dbReference type="ChEBI" id="CHEBI:456216"/>
        <dbReference type="EC" id="2.7.1.56"/>
    </reaction>
</comment>
<dbReference type="RefSeq" id="WP_087373820.1">
    <property type="nucleotide sequence ID" value="NZ_NFKK01000014.1"/>
</dbReference>
<dbReference type="GO" id="GO:0044281">
    <property type="term" value="P:small molecule metabolic process"/>
    <property type="evidence" value="ECO:0007669"/>
    <property type="project" value="UniProtKB-ARBA"/>
</dbReference>
<evidence type="ECO:0000256" key="4">
    <source>
        <dbReference type="ARBA" id="ARBA00022777"/>
    </source>
</evidence>
<dbReference type="InterPro" id="IPR011611">
    <property type="entry name" value="PfkB_dom"/>
</dbReference>
<dbReference type="GO" id="GO:0016052">
    <property type="term" value="P:carbohydrate catabolic process"/>
    <property type="evidence" value="ECO:0007669"/>
    <property type="project" value="UniProtKB-ARBA"/>
</dbReference>
<dbReference type="NCBIfam" id="TIGR03168">
    <property type="entry name" value="1-PFK"/>
    <property type="match status" value="1"/>
</dbReference>
<reference evidence="12" key="1">
    <citation type="submission" date="2017-04" db="EMBL/GenBank/DDBJ databases">
        <title>Function of individual gut microbiota members based on whole genome sequencing of pure cultures obtained from chicken caecum.</title>
        <authorList>
            <person name="Medvecky M."/>
            <person name="Cejkova D."/>
            <person name="Polansky O."/>
            <person name="Karasova D."/>
            <person name="Kubasova T."/>
            <person name="Cizek A."/>
            <person name="Rychlik I."/>
        </authorList>
    </citation>
    <scope>NUCLEOTIDE SEQUENCE [LARGE SCALE GENOMIC DNA]</scope>
    <source>
        <strain evidence="12">An180</strain>
    </source>
</reference>
<dbReference type="PIRSF" id="PIRSF000535">
    <property type="entry name" value="1PFK/6PFK/LacC"/>
    <property type="match status" value="1"/>
</dbReference>
<evidence type="ECO:0000256" key="8">
    <source>
        <dbReference type="RuleBase" id="RU003704"/>
    </source>
</evidence>
<keyword evidence="4 8" id="KW-0418">Kinase</keyword>
<protein>
    <recommendedName>
        <fullName evidence="7">Tagatose-6-phosphate kinase</fullName>
        <ecNumber evidence="7">2.7.1.144</ecNumber>
    </recommendedName>
</protein>
<evidence type="ECO:0000256" key="9">
    <source>
        <dbReference type="RuleBase" id="RU369061"/>
    </source>
</evidence>
<dbReference type="AlphaFoldDB" id="A0A1Y4L5R8"/>
<evidence type="ECO:0000256" key="2">
    <source>
        <dbReference type="ARBA" id="ARBA00022679"/>
    </source>
</evidence>
<comment type="caution">
    <text evidence="11">The sequence shown here is derived from an EMBL/GenBank/DDBJ whole genome shotgun (WGS) entry which is preliminary data.</text>
</comment>
<comment type="catalytic activity">
    <reaction evidence="7">
        <text>D-tagatofuranose 6-phosphate + ATP = D-tagatofuranose 1,6-bisphosphate + ADP + H(+)</text>
        <dbReference type="Rhea" id="RHEA:12420"/>
        <dbReference type="ChEBI" id="CHEBI:15378"/>
        <dbReference type="ChEBI" id="CHEBI:30616"/>
        <dbReference type="ChEBI" id="CHEBI:58694"/>
        <dbReference type="ChEBI" id="CHEBI:58695"/>
        <dbReference type="ChEBI" id="CHEBI:456216"/>
        <dbReference type="EC" id="2.7.1.144"/>
    </reaction>
</comment>
<keyword evidence="7" id="KW-0423">Lactose metabolism</keyword>
<dbReference type="GO" id="GO:0005988">
    <property type="term" value="P:lactose metabolic process"/>
    <property type="evidence" value="ECO:0007669"/>
    <property type="project" value="UniProtKB-KW"/>
</dbReference>
<comment type="function">
    <text evidence="9">Catalyzes the ATP-dependent phosphorylation of fructose-l-phosphate to fructose-l,6-bisphosphate.</text>
</comment>
<dbReference type="PANTHER" id="PTHR46566">
    <property type="entry name" value="1-PHOSPHOFRUCTOKINASE-RELATED"/>
    <property type="match status" value="1"/>
</dbReference>
<dbReference type="EMBL" id="NFKK01000014">
    <property type="protein sequence ID" value="OUP52016.1"/>
    <property type="molecule type" value="Genomic_DNA"/>
</dbReference>
<dbReference type="FunFam" id="3.40.1190.20:FF:000001">
    <property type="entry name" value="Phosphofructokinase"/>
    <property type="match status" value="1"/>
</dbReference>
<comment type="pathway">
    <text evidence="7">Carbohydrate metabolism; D-tagatose 6-phosphate degradation; D-glyceraldehyde 3-phosphate and glycerone phosphate from D-tagatose 6-phosphate: step 1/2.</text>
</comment>
<proteinExistence type="inferred from homology"/>
<dbReference type="InterPro" id="IPR002139">
    <property type="entry name" value="Ribo/fructo_kinase"/>
</dbReference>
<dbReference type="UniPathway" id="UPA00704">
    <property type="reaction ID" value="UER00715"/>
</dbReference>
<evidence type="ECO:0000256" key="7">
    <source>
        <dbReference type="PIRNR" id="PIRNR000535"/>
    </source>
</evidence>
<dbReference type="Gene3D" id="3.40.1190.20">
    <property type="match status" value="1"/>
</dbReference>
<dbReference type="EC" id="2.7.1.144" evidence="7"/>
<evidence type="ECO:0000256" key="3">
    <source>
        <dbReference type="ARBA" id="ARBA00022741"/>
    </source>
</evidence>
<gene>
    <name evidence="11" type="ORF">B5F17_10980</name>
</gene>
<dbReference type="GO" id="GO:0008662">
    <property type="term" value="F:1-phosphofructokinase activity"/>
    <property type="evidence" value="ECO:0007669"/>
    <property type="project" value="UniProtKB-UniRule"/>
</dbReference>
<evidence type="ECO:0000313" key="12">
    <source>
        <dbReference type="Proteomes" id="UP000195897"/>
    </source>
</evidence>
<dbReference type="PROSITE" id="PS00584">
    <property type="entry name" value="PFKB_KINASES_2"/>
    <property type="match status" value="1"/>
</dbReference>
<dbReference type="NCBIfam" id="TIGR03828">
    <property type="entry name" value="pfkB"/>
    <property type="match status" value="1"/>
</dbReference>
<evidence type="ECO:0000313" key="11">
    <source>
        <dbReference type="EMBL" id="OUP52016.1"/>
    </source>
</evidence>
<dbReference type="InterPro" id="IPR022463">
    <property type="entry name" value="1-PFruKinase"/>
</dbReference>
<dbReference type="GO" id="GO:0005524">
    <property type="term" value="F:ATP binding"/>
    <property type="evidence" value="ECO:0007669"/>
    <property type="project" value="UniProtKB-UniRule"/>
</dbReference>
<dbReference type="Proteomes" id="UP000195897">
    <property type="component" value="Unassembled WGS sequence"/>
</dbReference>
<evidence type="ECO:0000256" key="6">
    <source>
        <dbReference type="ARBA" id="ARBA00047745"/>
    </source>
</evidence>
<name>A0A1Y4L5R8_9FIRM</name>
<dbReference type="Pfam" id="PF00294">
    <property type="entry name" value="PfkB"/>
    <property type="match status" value="1"/>
</dbReference>
<keyword evidence="5 7" id="KW-0067">ATP-binding</keyword>
<dbReference type="InterPro" id="IPR029056">
    <property type="entry name" value="Ribokinase-like"/>
</dbReference>
<dbReference type="GO" id="GO:2001059">
    <property type="term" value="P:D-tagatose 6-phosphate catabolic process"/>
    <property type="evidence" value="ECO:0007669"/>
    <property type="project" value="UniProtKB-UniPathway"/>
</dbReference>
<dbReference type="PRINTS" id="PR00990">
    <property type="entry name" value="RIBOKINASE"/>
</dbReference>
<dbReference type="InterPro" id="IPR017583">
    <property type="entry name" value="Tagatose/fructose_Pkinase"/>
</dbReference>
<dbReference type="PANTHER" id="PTHR46566:SF1">
    <property type="entry name" value="1-PHOSPHOFRUCTOKINASE"/>
    <property type="match status" value="1"/>
</dbReference>
<dbReference type="SUPFAM" id="SSF53613">
    <property type="entry name" value="Ribokinase-like"/>
    <property type="match status" value="1"/>
</dbReference>
<sequence>MIYTVTLNPSLDYYLSLPALHPGTLHRVQDAQLLPGGKGVNVAIVLSRLGVPVRALGFAAGHTGTLLTTLLREIGLDTDFVTVPGGMTRLNVKISTESETELNGAGPDIPSDAFEALLCKMDGLEPDDILVLSGSAPASLPADAYNQLAQRAQARGAHIVADTTGQRLTDLLPCRPFLIKPNALELAEVSGQTADTVAERAAQARQLQALGARNVLVSCGAEGAVLVTEDGDVLTGQAPQGTVRSTVGAGDSMVAGFLAGWLGGGSYEAALRLGLSAGSATAFRDGLAERGDIDRLLSEVCVTA</sequence>
<dbReference type="CDD" id="cd01164">
    <property type="entry name" value="FruK_PfkB_like"/>
    <property type="match status" value="1"/>
</dbReference>
<evidence type="ECO:0000256" key="5">
    <source>
        <dbReference type="ARBA" id="ARBA00022840"/>
    </source>
</evidence>
<accession>A0A1Y4L5R8</accession>
<comment type="similarity">
    <text evidence="1">Belongs to the carbohydrate kinase pfkB family.</text>
</comment>
<dbReference type="InterPro" id="IPR002173">
    <property type="entry name" value="Carboh/pur_kinase_PfkB_CS"/>
</dbReference>
<keyword evidence="3 7" id="KW-0547">Nucleotide-binding</keyword>
<evidence type="ECO:0000259" key="10">
    <source>
        <dbReference type="Pfam" id="PF00294"/>
    </source>
</evidence>
<dbReference type="GO" id="GO:0009024">
    <property type="term" value="F:tagatose-6-phosphate kinase activity"/>
    <property type="evidence" value="ECO:0007669"/>
    <property type="project" value="UniProtKB-EC"/>
</dbReference>
<feature type="domain" description="Carbohydrate kinase PfkB" evidence="10">
    <location>
        <begin position="22"/>
        <end position="287"/>
    </location>
</feature>